<proteinExistence type="predicted"/>
<protein>
    <submittedName>
        <fullName evidence="1">Uncharacterized protein</fullName>
    </submittedName>
</protein>
<keyword evidence="2" id="KW-1185">Reference proteome</keyword>
<gene>
    <name evidence="1" type="ORF">BaRGS_00019194</name>
</gene>
<dbReference type="AlphaFoldDB" id="A0ABD0KR06"/>
<sequence length="113" mass="13252">MKKNIIKKRQVLCPVPRTDCNSFLIEDVWFLSSCVQVAIRVKHPLCLLDATHTPHRQVRKAGTKCRTSIVWKARERFFRTAFSKQLPSVLISFWSKVHDRGSENGQKKWMLRT</sequence>
<reference evidence="1 2" key="1">
    <citation type="journal article" date="2023" name="Sci. Data">
        <title>Genome assembly of the Korean intertidal mud-creeper Batillaria attramentaria.</title>
        <authorList>
            <person name="Patra A.K."/>
            <person name="Ho P.T."/>
            <person name="Jun S."/>
            <person name="Lee S.J."/>
            <person name="Kim Y."/>
            <person name="Won Y.J."/>
        </authorList>
    </citation>
    <scope>NUCLEOTIDE SEQUENCE [LARGE SCALE GENOMIC DNA]</scope>
    <source>
        <strain evidence="1">Wonlab-2016</strain>
    </source>
</reference>
<organism evidence="1 2">
    <name type="scientific">Batillaria attramentaria</name>
    <dbReference type="NCBI Taxonomy" id="370345"/>
    <lineage>
        <taxon>Eukaryota</taxon>
        <taxon>Metazoa</taxon>
        <taxon>Spiralia</taxon>
        <taxon>Lophotrochozoa</taxon>
        <taxon>Mollusca</taxon>
        <taxon>Gastropoda</taxon>
        <taxon>Caenogastropoda</taxon>
        <taxon>Sorbeoconcha</taxon>
        <taxon>Cerithioidea</taxon>
        <taxon>Batillariidae</taxon>
        <taxon>Batillaria</taxon>
    </lineage>
</organism>
<evidence type="ECO:0000313" key="1">
    <source>
        <dbReference type="EMBL" id="KAK7489560.1"/>
    </source>
</evidence>
<dbReference type="EMBL" id="JACVVK020000136">
    <property type="protein sequence ID" value="KAK7489560.1"/>
    <property type="molecule type" value="Genomic_DNA"/>
</dbReference>
<evidence type="ECO:0000313" key="2">
    <source>
        <dbReference type="Proteomes" id="UP001519460"/>
    </source>
</evidence>
<comment type="caution">
    <text evidence="1">The sequence shown here is derived from an EMBL/GenBank/DDBJ whole genome shotgun (WGS) entry which is preliminary data.</text>
</comment>
<accession>A0ABD0KR06</accession>
<name>A0ABD0KR06_9CAEN</name>
<dbReference type="Proteomes" id="UP001519460">
    <property type="component" value="Unassembled WGS sequence"/>
</dbReference>